<dbReference type="GO" id="GO:0019509">
    <property type="term" value="P:L-methionine salvage from methylthioadenosine"/>
    <property type="evidence" value="ECO:0007669"/>
    <property type="project" value="UniProtKB-UniPathway"/>
</dbReference>
<dbReference type="Pfam" id="PF01048">
    <property type="entry name" value="PNP_UDP_1"/>
    <property type="match status" value="1"/>
</dbReference>
<dbReference type="GO" id="GO:0008782">
    <property type="term" value="F:adenosylhomocysteine nucleosidase activity"/>
    <property type="evidence" value="ECO:0007669"/>
    <property type="project" value="UniProtKB-EC"/>
</dbReference>
<evidence type="ECO:0000256" key="3">
    <source>
        <dbReference type="ARBA" id="ARBA00022605"/>
    </source>
</evidence>
<keyword evidence="4 7" id="KW-0378">Hydrolase</keyword>
<gene>
    <name evidence="7" type="ORF">HZI73_02320</name>
</gene>
<dbReference type="AlphaFoldDB" id="A0A8J8SJI7"/>
<dbReference type="KEGG" id="vpy:HZI73_02320"/>
<evidence type="ECO:0000256" key="5">
    <source>
        <dbReference type="ARBA" id="ARBA00023167"/>
    </source>
</evidence>
<keyword evidence="7" id="KW-0326">Glycosidase</keyword>
<dbReference type="GO" id="GO:0009164">
    <property type="term" value="P:nucleoside catabolic process"/>
    <property type="evidence" value="ECO:0007669"/>
    <property type="project" value="InterPro"/>
</dbReference>
<keyword evidence="3" id="KW-0028">Amino-acid biosynthesis</keyword>
<dbReference type="RefSeq" id="WP_212698680.1">
    <property type="nucleotide sequence ID" value="NZ_CP058649.1"/>
</dbReference>
<accession>A0A8J8SJI7</accession>
<dbReference type="InterPro" id="IPR000845">
    <property type="entry name" value="Nucleoside_phosphorylase_d"/>
</dbReference>
<feature type="domain" description="Nucleoside phosphorylase" evidence="6">
    <location>
        <begin position="2"/>
        <end position="225"/>
    </location>
</feature>
<evidence type="ECO:0000259" key="6">
    <source>
        <dbReference type="Pfam" id="PF01048"/>
    </source>
</evidence>
<dbReference type="NCBIfam" id="TIGR01704">
    <property type="entry name" value="MTA_SAH-Nsdase"/>
    <property type="match status" value="1"/>
</dbReference>
<dbReference type="GO" id="GO:0008930">
    <property type="term" value="F:methylthioadenosine nucleosidase activity"/>
    <property type="evidence" value="ECO:0007669"/>
    <property type="project" value="InterPro"/>
</dbReference>
<evidence type="ECO:0000313" key="7">
    <source>
        <dbReference type="EMBL" id="QUI25574.1"/>
    </source>
</evidence>
<dbReference type="PANTHER" id="PTHR46832:SF1">
    <property type="entry name" value="5'-METHYLTHIOADENOSINE_S-ADENOSYLHOMOCYSTEINE NUCLEOSIDASE"/>
    <property type="match status" value="1"/>
</dbReference>
<evidence type="ECO:0000256" key="1">
    <source>
        <dbReference type="ARBA" id="ARBA00004945"/>
    </source>
</evidence>
<dbReference type="InterPro" id="IPR010049">
    <property type="entry name" value="MTA_SAH_Nsdase"/>
</dbReference>
<keyword evidence="5" id="KW-0486">Methionine biosynthesis</keyword>
<dbReference type="PANTHER" id="PTHR46832">
    <property type="entry name" value="5'-METHYLTHIOADENOSINE/S-ADENOSYLHOMOCYSTEINE NUCLEOSIDASE"/>
    <property type="match status" value="1"/>
</dbReference>
<dbReference type="GO" id="GO:0019284">
    <property type="term" value="P:L-methionine salvage from S-adenosylmethionine"/>
    <property type="evidence" value="ECO:0007669"/>
    <property type="project" value="TreeGrafter"/>
</dbReference>
<protein>
    <recommendedName>
        <fullName evidence="2">adenosylhomocysteine nucleosidase</fullName>
        <ecNumber evidence="2">3.2.2.9</ecNumber>
    </recommendedName>
</protein>
<evidence type="ECO:0000256" key="2">
    <source>
        <dbReference type="ARBA" id="ARBA00011974"/>
    </source>
</evidence>
<organism evidence="7 8">
    <name type="scientific">Vallitalea pronyensis</name>
    <dbReference type="NCBI Taxonomy" id="1348613"/>
    <lineage>
        <taxon>Bacteria</taxon>
        <taxon>Bacillati</taxon>
        <taxon>Bacillota</taxon>
        <taxon>Clostridia</taxon>
        <taxon>Lachnospirales</taxon>
        <taxon>Vallitaleaceae</taxon>
        <taxon>Vallitalea</taxon>
    </lineage>
</organism>
<reference evidence="7" key="1">
    <citation type="submission" date="2020-07" db="EMBL/GenBank/DDBJ databases">
        <title>Vallitalea pronyensis genome.</title>
        <authorList>
            <person name="Postec A."/>
        </authorList>
    </citation>
    <scope>NUCLEOTIDE SEQUENCE</scope>
    <source>
        <strain evidence="7">FatNI3</strain>
    </source>
</reference>
<dbReference type="NCBIfam" id="NF004079">
    <property type="entry name" value="PRK05584.1"/>
    <property type="match status" value="1"/>
</dbReference>
<dbReference type="CDD" id="cd09008">
    <property type="entry name" value="MTAN"/>
    <property type="match status" value="1"/>
</dbReference>
<dbReference type="UniPathway" id="UPA00904">
    <property type="reaction ID" value="UER00871"/>
</dbReference>
<dbReference type="EC" id="3.2.2.9" evidence="2"/>
<dbReference type="EMBL" id="CP058649">
    <property type="protein sequence ID" value="QUI25574.1"/>
    <property type="molecule type" value="Genomic_DNA"/>
</dbReference>
<keyword evidence="8" id="KW-1185">Reference proteome</keyword>
<sequence>MVGIIGAMDEEVDVLKEQMEVACIEEQASLAFYVGKLFGQQAVVVRCGIGKVNAAICTQIMIDKFNVDMVINTGVAGALSHTLNIGDIVISKDTLQYDMDATGFGYKLGEIPRMDESCFVADACLVALAQKASESIDTETNVFVERIVTGDQFISDSDKKEALIKTFGGFCTEMEGASIGQVCYLNKMPYVVIRSISDKADQSAEMNYAEFVEVAVHNSTKMIEGMLHLL</sequence>
<proteinExistence type="predicted"/>
<dbReference type="Proteomes" id="UP000683246">
    <property type="component" value="Chromosome"/>
</dbReference>
<evidence type="ECO:0000256" key="4">
    <source>
        <dbReference type="ARBA" id="ARBA00022801"/>
    </source>
</evidence>
<dbReference type="SUPFAM" id="SSF53167">
    <property type="entry name" value="Purine and uridine phosphorylases"/>
    <property type="match status" value="1"/>
</dbReference>
<dbReference type="GO" id="GO:0005829">
    <property type="term" value="C:cytosol"/>
    <property type="evidence" value="ECO:0007669"/>
    <property type="project" value="TreeGrafter"/>
</dbReference>
<name>A0A8J8SJI7_9FIRM</name>
<comment type="pathway">
    <text evidence="1">Amino-acid biosynthesis; L-methionine biosynthesis via salvage pathway; S-methyl-5-thio-alpha-D-ribose 1-phosphate from S-methyl-5'-thioadenosine (hydrolase route): step 1/2.</text>
</comment>
<evidence type="ECO:0000313" key="8">
    <source>
        <dbReference type="Proteomes" id="UP000683246"/>
    </source>
</evidence>
<dbReference type="InterPro" id="IPR035994">
    <property type="entry name" value="Nucleoside_phosphorylase_sf"/>
</dbReference>
<dbReference type="Gene3D" id="3.40.50.1580">
    <property type="entry name" value="Nucleoside phosphorylase domain"/>
    <property type="match status" value="1"/>
</dbReference>